<name>A0ABU3R4W0_9GAMM</name>
<gene>
    <name evidence="1" type="ORF">RT723_16100</name>
</gene>
<dbReference type="Proteomes" id="UP001257914">
    <property type="component" value="Unassembled WGS sequence"/>
</dbReference>
<organism evidence="1 2">
    <name type="scientific">Psychrosphaera aquimarina</name>
    <dbReference type="NCBI Taxonomy" id="2044854"/>
    <lineage>
        <taxon>Bacteria</taxon>
        <taxon>Pseudomonadati</taxon>
        <taxon>Pseudomonadota</taxon>
        <taxon>Gammaproteobacteria</taxon>
        <taxon>Alteromonadales</taxon>
        <taxon>Pseudoalteromonadaceae</taxon>
        <taxon>Psychrosphaera</taxon>
    </lineage>
</organism>
<reference evidence="1 2" key="1">
    <citation type="submission" date="2023-10" db="EMBL/GenBank/DDBJ databases">
        <title>Psychrosphaera aquimaarina strain SW33 isolated from seawater.</title>
        <authorList>
            <person name="Bayburt H."/>
            <person name="Kim J.M."/>
            <person name="Choi B.J."/>
            <person name="Jeon C.O."/>
        </authorList>
    </citation>
    <scope>NUCLEOTIDE SEQUENCE [LARGE SCALE GENOMIC DNA]</scope>
    <source>
        <strain evidence="1 2">KCTC 52743</strain>
    </source>
</reference>
<comment type="caution">
    <text evidence="1">The sequence shown here is derived from an EMBL/GenBank/DDBJ whole genome shotgun (WGS) entry which is preliminary data.</text>
</comment>
<evidence type="ECO:0008006" key="3">
    <source>
        <dbReference type="Google" id="ProtNLM"/>
    </source>
</evidence>
<protein>
    <recommendedName>
        <fullName evidence="3">DUF904 domain-containing protein</fullName>
    </recommendedName>
</protein>
<sequence length="64" mass="7329">MTEIKTSINKLKAATKLLETISSKYDSEIDMQSLKDTLTEINYSVEDLKTEVNTTENSPIRYNK</sequence>
<accession>A0ABU3R4W0</accession>
<dbReference type="RefSeq" id="WP_315948123.1">
    <property type="nucleotide sequence ID" value="NZ_JAWCUA010000010.1"/>
</dbReference>
<evidence type="ECO:0000313" key="1">
    <source>
        <dbReference type="EMBL" id="MDU0114485.1"/>
    </source>
</evidence>
<dbReference type="EMBL" id="JAWCUA010000010">
    <property type="protein sequence ID" value="MDU0114485.1"/>
    <property type="molecule type" value="Genomic_DNA"/>
</dbReference>
<proteinExistence type="predicted"/>
<keyword evidence="2" id="KW-1185">Reference proteome</keyword>
<evidence type="ECO:0000313" key="2">
    <source>
        <dbReference type="Proteomes" id="UP001257914"/>
    </source>
</evidence>